<proteinExistence type="predicted"/>
<dbReference type="EMBL" id="JAUSUO010000003">
    <property type="protein sequence ID" value="MDQ0343008.1"/>
    <property type="molecule type" value="Genomic_DNA"/>
</dbReference>
<evidence type="ECO:0000256" key="2">
    <source>
        <dbReference type="ARBA" id="ARBA00022801"/>
    </source>
</evidence>
<gene>
    <name evidence="4" type="ORF">J2S14_001822</name>
</gene>
<dbReference type="InterPro" id="IPR000086">
    <property type="entry name" value="NUDIX_hydrolase_dom"/>
</dbReference>
<keyword evidence="5" id="KW-1185">Reference proteome</keyword>
<keyword evidence="2" id="KW-0378">Hydrolase</keyword>
<dbReference type="PROSITE" id="PS51462">
    <property type="entry name" value="NUDIX"/>
    <property type="match status" value="1"/>
</dbReference>
<dbReference type="PANTHER" id="PTHR43046">
    <property type="entry name" value="GDP-MANNOSE MANNOSYL HYDROLASE"/>
    <property type="match status" value="1"/>
</dbReference>
<name>A0ABU0D3M2_9BACI</name>
<accession>A0ABU0D3M2</accession>
<dbReference type="PANTHER" id="PTHR43046:SF14">
    <property type="entry name" value="MUTT_NUDIX FAMILY PROTEIN"/>
    <property type="match status" value="1"/>
</dbReference>
<dbReference type="SUPFAM" id="SSF55811">
    <property type="entry name" value="Nudix"/>
    <property type="match status" value="1"/>
</dbReference>
<protein>
    <submittedName>
        <fullName evidence="4">ADP-ribose pyrophosphatase YjhB (NUDIX family)</fullName>
    </submittedName>
</protein>
<dbReference type="Gene3D" id="3.90.79.10">
    <property type="entry name" value="Nucleoside Triphosphate Pyrophosphohydrolase"/>
    <property type="match status" value="1"/>
</dbReference>
<feature type="domain" description="Nudix hydrolase" evidence="3">
    <location>
        <begin position="2"/>
        <end position="142"/>
    </location>
</feature>
<evidence type="ECO:0000259" key="3">
    <source>
        <dbReference type="PROSITE" id="PS51462"/>
    </source>
</evidence>
<dbReference type="CDD" id="cd18880">
    <property type="entry name" value="NUDIX_ADPRase"/>
    <property type="match status" value="1"/>
</dbReference>
<sequence>MNIRNSIKAIIINGENILLTKNRDHEGDFYLCPGGGQEHSETFHKTLVRECIEEIGREVSIAELLFIREYIGRNHEHSALDFNVHQVEYYFSCQLDEAEEMSFNPSNPDQNQIGIEWVPINDLLHYRLYPKQLRKYIIKQLNGEKTPIYLGDVN</sequence>
<dbReference type="Pfam" id="PF00293">
    <property type="entry name" value="NUDIX"/>
    <property type="match status" value="1"/>
</dbReference>
<dbReference type="Proteomes" id="UP001232343">
    <property type="component" value="Unassembled WGS sequence"/>
</dbReference>
<comment type="cofactor">
    <cofactor evidence="1">
        <name>Mg(2+)</name>
        <dbReference type="ChEBI" id="CHEBI:18420"/>
    </cofactor>
</comment>
<dbReference type="RefSeq" id="WP_244681427.1">
    <property type="nucleotide sequence ID" value="NZ_JALIRM010000005.1"/>
</dbReference>
<reference evidence="4 5" key="1">
    <citation type="submission" date="2023-07" db="EMBL/GenBank/DDBJ databases">
        <title>Genomic Encyclopedia of Type Strains, Phase IV (KMG-IV): sequencing the most valuable type-strain genomes for metagenomic binning, comparative biology and taxonomic classification.</title>
        <authorList>
            <person name="Goeker M."/>
        </authorList>
    </citation>
    <scope>NUCLEOTIDE SEQUENCE [LARGE SCALE GENOMIC DNA]</scope>
    <source>
        <strain evidence="4 5">DSM 27848</strain>
    </source>
</reference>
<evidence type="ECO:0000256" key="1">
    <source>
        <dbReference type="ARBA" id="ARBA00001946"/>
    </source>
</evidence>
<organism evidence="4 5">
    <name type="scientific">Lederbergia wuyishanensis</name>
    <dbReference type="NCBI Taxonomy" id="1347903"/>
    <lineage>
        <taxon>Bacteria</taxon>
        <taxon>Bacillati</taxon>
        <taxon>Bacillota</taxon>
        <taxon>Bacilli</taxon>
        <taxon>Bacillales</taxon>
        <taxon>Bacillaceae</taxon>
        <taxon>Lederbergia</taxon>
    </lineage>
</organism>
<evidence type="ECO:0000313" key="4">
    <source>
        <dbReference type="EMBL" id="MDQ0343008.1"/>
    </source>
</evidence>
<evidence type="ECO:0000313" key="5">
    <source>
        <dbReference type="Proteomes" id="UP001232343"/>
    </source>
</evidence>
<dbReference type="InterPro" id="IPR015797">
    <property type="entry name" value="NUDIX_hydrolase-like_dom_sf"/>
</dbReference>
<comment type="caution">
    <text evidence="4">The sequence shown here is derived from an EMBL/GenBank/DDBJ whole genome shotgun (WGS) entry which is preliminary data.</text>
</comment>